<dbReference type="Gramene" id="KVI07619">
    <property type="protein sequence ID" value="KVI07619"/>
    <property type="gene ID" value="Ccrd_014012"/>
</dbReference>
<protein>
    <submittedName>
        <fullName evidence="1">Uncharacterized protein</fullName>
    </submittedName>
</protein>
<name>A0A103YEH1_CYNCS</name>
<dbReference type="EMBL" id="LEKV01001501">
    <property type="protein sequence ID" value="KVI07619.1"/>
    <property type="molecule type" value="Genomic_DNA"/>
</dbReference>
<sequence>MVAIKIDEMHCTMTAIRSDIMVLTVEVSFMIREVREPTLFSGLSNHANSLRSTAKPKTGFEMPENAAAQDPTPIFTNSRKLLCVPVSVTCPFCTTTIISAFTMVDILCAIKMTVLPFIALSNAESSALVASSSKRIGGFFNMALAIAILCFCPPDN</sequence>
<comment type="caution">
    <text evidence="1">The sequence shown here is derived from an EMBL/GenBank/DDBJ whole genome shotgun (WGS) entry which is preliminary data.</text>
</comment>
<organism evidence="1 2">
    <name type="scientific">Cynara cardunculus var. scolymus</name>
    <name type="common">Globe artichoke</name>
    <name type="synonym">Cynara scolymus</name>
    <dbReference type="NCBI Taxonomy" id="59895"/>
    <lineage>
        <taxon>Eukaryota</taxon>
        <taxon>Viridiplantae</taxon>
        <taxon>Streptophyta</taxon>
        <taxon>Embryophyta</taxon>
        <taxon>Tracheophyta</taxon>
        <taxon>Spermatophyta</taxon>
        <taxon>Magnoliopsida</taxon>
        <taxon>eudicotyledons</taxon>
        <taxon>Gunneridae</taxon>
        <taxon>Pentapetalae</taxon>
        <taxon>asterids</taxon>
        <taxon>campanulids</taxon>
        <taxon>Asterales</taxon>
        <taxon>Asteraceae</taxon>
        <taxon>Carduoideae</taxon>
        <taxon>Cardueae</taxon>
        <taxon>Carduinae</taxon>
        <taxon>Cynara</taxon>
    </lineage>
</organism>
<dbReference type="AntiFam" id="ANF00062">
    <property type="entry name" value="Shadow ORF (opposite ABC transporter protein)"/>
</dbReference>
<evidence type="ECO:0000313" key="1">
    <source>
        <dbReference type="EMBL" id="KVI07619.1"/>
    </source>
</evidence>
<reference evidence="1 2" key="1">
    <citation type="journal article" date="2016" name="Sci. Rep.">
        <title>The genome sequence of the outbreeding globe artichoke constructed de novo incorporating a phase-aware low-pass sequencing strategy of F1 progeny.</title>
        <authorList>
            <person name="Scaglione D."/>
            <person name="Reyes-Chin-Wo S."/>
            <person name="Acquadro A."/>
            <person name="Froenicke L."/>
            <person name="Portis E."/>
            <person name="Beitel C."/>
            <person name="Tirone M."/>
            <person name="Mauro R."/>
            <person name="Lo Monaco A."/>
            <person name="Mauromicale G."/>
            <person name="Faccioli P."/>
            <person name="Cattivelli L."/>
            <person name="Rieseberg L."/>
            <person name="Michelmore R."/>
            <person name="Lanteri S."/>
        </authorList>
    </citation>
    <scope>NUCLEOTIDE SEQUENCE [LARGE SCALE GENOMIC DNA]</scope>
    <source>
        <strain evidence="1">2C</strain>
    </source>
</reference>
<dbReference type="Proteomes" id="UP000243975">
    <property type="component" value="Unassembled WGS sequence"/>
</dbReference>
<evidence type="ECO:0000313" key="2">
    <source>
        <dbReference type="Proteomes" id="UP000243975"/>
    </source>
</evidence>
<feature type="non-terminal residue" evidence="1">
    <location>
        <position position="156"/>
    </location>
</feature>
<proteinExistence type="predicted"/>
<accession>A0A103YEH1</accession>
<gene>
    <name evidence="1" type="ORF">Ccrd_014012</name>
</gene>
<dbReference type="AlphaFoldDB" id="A0A103YEH1"/>
<keyword evidence="2" id="KW-1185">Reference proteome</keyword>